<gene>
    <name evidence="2" type="ORF">NHU_02387</name>
</gene>
<dbReference type="eggNOG" id="COG4405">
    <property type="taxonomic scope" value="Bacteria"/>
</dbReference>
<dbReference type="Gene3D" id="3.10.400.10">
    <property type="entry name" value="Sulfate adenylyltransferase"/>
    <property type="match status" value="1"/>
</dbReference>
<reference evidence="2 3" key="1">
    <citation type="submission" date="2015-02" db="EMBL/GenBank/DDBJ databases">
        <title>Genome sequene of Rhodovulum sulfidophilum DSM 2351.</title>
        <authorList>
            <person name="Nagao N."/>
        </authorList>
    </citation>
    <scope>NUCLEOTIDE SEQUENCE [LARGE SCALE GENOMIC DNA]</scope>
    <source>
        <strain evidence="2 3">DSM 2351</strain>
    </source>
</reference>
<evidence type="ECO:0000259" key="1">
    <source>
        <dbReference type="SMART" id="SM01022"/>
    </source>
</evidence>
<dbReference type="EMBL" id="AP014800">
    <property type="protein sequence ID" value="BAQ69538.1"/>
    <property type="molecule type" value="Genomic_DNA"/>
</dbReference>
<dbReference type="PANTHER" id="PTHR39203:SF1">
    <property type="entry name" value="CYTOPLASMIC PROTEIN"/>
    <property type="match status" value="1"/>
</dbReference>
<accession>A0A0D6B2Z3</accession>
<dbReference type="Proteomes" id="UP000064912">
    <property type="component" value="Chromosome"/>
</dbReference>
<organism evidence="2 3">
    <name type="scientific">Rhodovulum sulfidophilum</name>
    <name type="common">Rhodobacter sulfidophilus</name>
    <dbReference type="NCBI Taxonomy" id="35806"/>
    <lineage>
        <taxon>Bacteria</taxon>
        <taxon>Pseudomonadati</taxon>
        <taxon>Pseudomonadota</taxon>
        <taxon>Alphaproteobacteria</taxon>
        <taxon>Rhodobacterales</taxon>
        <taxon>Paracoccaceae</taxon>
        <taxon>Rhodovulum</taxon>
    </lineage>
</organism>
<dbReference type="PANTHER" id="PTHR39203">
    <property type="entry name" value="CYTOPLASMIC PROTEIN-RELATED"/>
    <property type="match status" value="1"/>
</dbReference>
<dbReference type="SUPFAM" id="SSF88697">
    <property type="entry name" value="PUA domain-like"/>
    <property type="match status" value="1"/>
</dbReference>
<protein>
    <recommendedName>
        <fullName evidence="1">ASCH domain-containing protein</fullName>
    </recommendedName>
</protein>
<proteinExistence type="predicted"/>
<dbReference type="AlphaFoldDB" id="A0A0D6B2Z3"/>
<dbReference type="Pfam" id="PF04266">
    <property type="entry name" value="ASCH"/>
    <property type="match status" value="1"/>
</dbReference>
<dbReference type="SMART" id="SM01022">
    <property type="entry name" value="ASCH"/>
    <property type="match status" value="1"/>
</dbReference>
<dbReference type="KEGG" id="rsu:NHU_02387"/>
<dbReference type="InterPro" id="IPR007374">
    <property type="entry name" value="ASCH_domain"/>
</dbReference>
<dbReference type="InterPro" id="IPR015947">
    <property type="entry name" value="PUA-like_sf"/>
</dbReference>
<dbReference type="PATRIC" id="fig|35806.4.peg.2461"/>
<evidence type="ECO:0000313" key="2">
    <source>
        <dbReference type="EMBL" id="BAQ69538.1"/>
    </source>
</evidence>
<name>A0A0D6B2Z3_RHOSU</name>
<feature type="domain" description="ASCH" evidence="1">
    <location>
        <begin position="18"/>
        <end position="134"/>
    </location>
</feature>
<evidence type="ECO:0000313" key="3">
    <source>
        <dbReference type="Proteomes" id="UP000064912"/>
    </source>
</evidence>
<dbReference type="CDD" id="cd06553">
    <property type="entry name" value="ASCH_Ef3133_like"/>
    <property type="match status" value="1"/>
</dbReference>
<dbReference type="InterPro" id="IPR009326">
    <property type="entry name" value="DUF984"/>
</dbReference>
<sequence length="154" mass="16958">MFKISAALKQRYPAAEAFRFGDSAASSEALLSLVRSGKKTATCSALRDIQNGEPMPTIGRRDIALNWDGTPALVIETVELVQCRFDEVTEAMALAEGEDDSLDAWRKGHGSYFKRNGGFSPDMQIIWERFILIEDLGREDDVLGHSSSLTYPAA</sequence>